<dbReference type="Gene3D" id="3.90.1110.10">
    <property type="entry name" value="RNA polymerase Rpb2, domain 2"/>
    <property type="match status" value="1"/>
</dbReference>
<evidence type="ECO:0000259" key="13">
    <source>
        <dbReference type="Pfam" id="PF04561"/>
    </source>
</evidence>
<dbReference type="Pfam" id="PF04565">
    <property type="entry name" value="RNA_pol_Rpb2_3"/>
    <property type="match status" value="1"/>
</dbReference>
<comment type="similarity">
    <text evidence="2 8">Belongs to the RNA polymerase beta chain family.</text>
</comment>
<dbReference type="Proteomes" id="UP000265618">
    <property type="component" value="Unassembled WGS sequence"/>
</dbReference>
<dbReference type="Pfam" id="PF00562">
    <property type="entry name" value="RNA_pol_Rpb2_6"/>
    <property type="match status" value="1"/>
</dbReference>
<evidence type="ECO:0000259" key="11">
    <source>
        <dbReference type="Pfam" id="PF00562"/>
    </source>
</evidence>
<evidence type="ECO:0000313" key="17">
    <source>
        <dbReference type="EMBL" id="GIQ85405.1"/>
    </source>
</evidence>
<dbReference type="CDD" id="cd00653">
    <property type="entry name" value="RNA_pol_B_RPB2"/>
    <property type="match status" value="1"/>
</dbReference>
<dbReference type="InterPro" id="IPR007642">
    <property type="entry name" value="RNA_pol_Rpb2_2"/>
</dbReference>
<evidence type="ECO:0000259" key="12">
    <source>
        <dbReference type="Pfam" id="PF04560"/>
    </source>
</evidence>
<dbReference type="GO" id="GO:0003899">
    <property type="term" value="F:DNA-directed RNA polymerase activity"/>
    <property type="evidence" value="ECO:0007669"/>
    <property type="project" value="UniProtKB-EC"/>
</dbReference>
<dbReference type="FunFam" id="2.40.270.10:FF:000011">
    <property type="entry name" value="DNA-directed RNA polymerase subunit beta"/>
    <property type="match status" value="1"/>
</dbReference>
<dbReference type="AlphaFoldDB" id="A0A9K3CSQ8"/>
<keyword evidence="7" id="KW-0539">Nucleus</keyword>
<dbReference type="InterPro" id="IPR007121">
    <property type="entry name" value="RNA_pol_bsu_CS"/>
</dbReference>
<comment type="caution">
    <text evidence="16">The sequence shown here is derived from an EMBL/GenBank/DDBJ whole genome shotgun (WGS) entry which is preliminary data.</text>
</comment>
<dbReference type="EMBL" id="BDIP01001924">
    <property type="protein sequence ID" value="GIQ85405.1"/>
    <property type="molecule type" value="Genomic_DNA"/>
</dbReference>
<evidence type="ECO:0000256" key="10">
    <source>
        <dbReference type="SAM" id="MobiDB-lite"/>
    </source>
</evidence>
<dbReference type="InterPro" id="IPR014724">
    <property type="entry name" value="RNA_pol_RPB2_OB-fold"/>
</dbReference>
<dbReference type="InterPro" id="IPR015712">
    <property type="entry name" value="DNA-dir_RNA_pol_su2"/>
</dbReference>
<evidence type="ECO:0000256" key="6">
    <source>
        <dbReference type="ARBA" id="ARBA00023163"/>
    </source>
</evidence>
<feature type="domain" description="RNA polymerase Rpb2" evidence="12">
    <location>
        <begin position="908"/>
        <end position="994"/>
    </location>
</feature>
<keyword evidence="5 9" id="KW-0548">Nucleotidyltransferase</keyword>
<keyword evidence="18" id="KW-1185">Reference proteome</keyword>
<evidence type="ECO:0000256" key="1">
    <source>
        <dbReference type="ARBA" id="ARBA00004123"/>
    </source>
</evidence>
<gene>
    <name evidence="16" type="ORF">KIPB_003001</name>
    <name evidence="17" type="ORF">KIPB_007062</name>
</gene>
<dbReference type="InterPro" id="IPR007641">
    <property type="entry name" value="RNA_pol_Rpb2_7"/>
</dbReference>
<reference evidence="16" key="1">
    <citation type="submission" date="2016-10" db="EMBL/GenBank/DDBJ databases">
        <authorList>
            <person name="Tanifuji G."/>
            <person name="Kume K."/>
            <person name="Nakayama T."/>
            <person name="Takabayashi S."/>
            <person name="Hashimoto T."/>
        </authorList>
    </citation>
    <scope>NUCLEOTIDE SEQUENCE</scope>
    <source>
        <strain evidence="16">NY0173</strain>
    </source>
</reference>
<dbReference type="Gene3D" id="2.40.50.150">
    <property type="match status" value="1"/>
</dbReference>
<evidence type="ECO:0000256" key="9">
    <source>
        <dbReference type="RuleBase" id="RU363031"/>
    </source>
</evidence>
<evidence type="ECO:0000256" key="5">
    <source>
        <dbReference type="ARBA" id="ARBA00022695"/>
    </source>
</evidence>
<evidence type="ECO:0000259" key="14">
    <source>
        <dbReference type="Pfam" id="PF04565"/>
    </source>
</evidence>
<keyword evidence="3 9" id="KW-0240">DNA-directed RNA polymerase</keyword>
<comment type="function">
    <text evidence="9">DNA-dependent RNA polymerase catalyzes the transcription of DNA into RNA using the four ribonucleoside triphosphates as substrates.</text>
</comment>
<feature type="domain" description="DNA-directed RNA polymerase I subunit RPA2" evidence="15">
    <location>
        <begin position="448"/>
        <end position="492"/>
    </location>
</feature>
<proteinExistence type="inferred from homology"/>
<dbReference type="SUPFAM" id="SSF64484">
    <property type="entry name" value="beta and beta-prime subunits of DNA dependent RNA-polymerase"/>
    <property type="match status" value="1"/>
</dbReference>
<feature type="domain" description="RNA polymerase Rpb2" evidence="13">
    <location>
        <begin position="81"/>
        <end position="243"/>
    </location>
</feature>
<dbReference type="Pfam" id="PF06883">
    <property type="entry name" value="RNA_pol_Rpa2_4"/>
    <property type="match status" value="1"/>
</dbReference>
<dbReference type="GO" id="GO:0005634">
    <property type="term" value="C:nucleus"/>
    <property type="evidence" value="ECO:0007669"/>
    <property type="project" value="UniProtKB-SubCell"/>
</dbReference>
<dbReference type="Pfam" id="PF04560">
    <property type="entry name" value="RNA_pol_Rpb2_7"/>
    <property type="match status" value="1"/>
</dbReference>
<dbReference type="EC" id="2.7.7.6" evidence="9"/>
<dbReference type="GO" id="GO:0003677">
    <property type="term" value="F:DNA binding"/>
    <property type="evidence" value="ECO:0007669"/>
    <property type="project" value="InterPro"/>
</dbReference>
<evidence type="ECO:0000313" key="18">
    <source>
        <dbReference type="Proteomes" id="UP000265618"/>
    </source>
</evidence>
<feature type="domain" description="RNA polymerase Rpb2" evidence="14">
    <location>
        <begin position="331"/>
        <end position="393"/>
    </location>
</feature>
<evidence type="ECO:0000256" key="7">
    <source>
        <dbReference type="ARBA" id="ARBA00023242"/>
    </source>
</evidence>
<dbReference type="Gene3D" id="3.90.1070.20">
    <property type="match status" value="1"/>
</dbReference>
<accession>A0A9K3CSQ8</accession>
<evidence type="ECO:0000256" key="2">
    <source>
        <dbReference type="ARBA" id="ARBA00006835"/>
    </source>
</evidence>
<dbReference type="Gene3D" id="2.40.270.10">
    <property type="entry name" value="DNA-directed RNA polymerase, subunit 2, domain 6"/>
    <property type="match status" value="1"/>
</dbReference>
<dbReference type="InterPro" id="IPR007120">
    <property type="entry name" value="DNA-dir_RNAP_su2_dom"/>
</dbReference>
<comment type="subcellular location">
    <subcellularLocation>
        <location evidence="1">Nucleus</location>
    </subcellularLocation>
</comment>
<evidence type="ECO:0000256" key="3">
    <source>
        <dbReference type="ARBA" id="ARBA00022478"/>
    </source>
</evidence>
<evidence type="ECO:0000256" key="4">
    <source>
        <dbReference type="ARBA" id="ARBA00022679"/>
    </source>
</evidence>
<evidence type="ECO:0000259" key="15">
    <source>
        <dbReference type="Pfam" id="PF06883"/>
    </source>
</evidence>
<dbReference type="GO" id="GO:0006351">
    <property type="term" value="P:DNA-templated transcription"/>
    <property type="evidence" value="ECO:0007669"/>
    <property type="project" value="InterPro"/>
</dbReference>
<dbReference type="PROSITE" id="PS01166">
    <property type="entry name" value="RNA_POL_BETA"/>
    <property type="match status" value="1"/>
</dbReference>
<keyword evidence="6 9" id="KW-0804">Transcription</keyword>
<keyword evidence="4 9" id="KW-0808">Transferase</keyword>
<dbReference type="EMBL" id="BDIP01000542">
    <property type="protein sequence ID" value="GIQ81951.1"/>
    <property type="molecule type" value="Genomic_DNA"/>
</dbReference>
<dbReference type="Gene3D" id="3.90.1800.10">
    <property type="entry name" value="RNA polymerase alpha subunit dimerisation domain"/>
    <property type="match status" value="1"/>
</dbReference>
<evidence type="ECO:0000313" key="16">
    <source>
        <dbReference type="EMBL" id="GIQ81951.1"/>
    </source>
</evidence>
<feature type="domain" description="DNA-directed RNA polymerase subunit 2 hybrid-binding" evidence="11">
    <location>
        <begin position="541"/>
        <end position="906"/>
    </location>
</feature>
<dbReference type="Pfam" id="PF04561">
    <property type="entry name" value="RNA_pol_Rpb2_2"/>
    <property type="match status" value="1"/>
</dbReference>
<sequence length="1023" mass="113667">MPHPKATKQRKGSSNKLKAQRAGKVVDASDLSWEVRYVLSFYRQGFLQSTGFGQGRIVREITVRSHWKRGSTFTTHAVSFRSVRSDERSQSIVLHYLTDGSAVVRLLLNKQEYFIPLVLCFRALCDTSDQEIRDAIGVVAPDDNLLLERVELMLKQSHAFGLFSREDVLAFIGTKFRSVLDLADRSDLSDCAVGSYLLRHYLFWHLDSDRDKYNLLTIMAQKLYRLALGQIKAENADAACHQEMMLPGSFFSMYLSEHLEAYLLSAKRAIESMYRTRPEKADIMSKAWMADTLQTLRTAQIGSQFDHFMATGNVVTRTGLDLMQVAGYTIMADRVNFVRFLSHFRAIHRGTFFTTMKTTAVRKLLPESFGFLCCVHTPDGSPCGLLNHITELCDPVTGEATEAERDAVLSLLLSQGMTPMEGVPENRTIPVVVDGRPVGTLRNVEAGVRLAEQLRLAKGTSLYPRLEVAMVHGSEDVFPGLYLFTTRSRFSRPVKSLQTGRTEWVGSLEQIFMGISLFGSETDLAHHTHQELVPTAMLSLVASTTPFSDHNQSPRNIYQCQMLKQTMGQHCLALPCRADNKSYRILTPERSLVRNGAQDRYGLDSYPTGTNAVVAVISYTGYDMEDACIINKASLDRGMFRGIVYTTQDIDMADDRSMRRTSKDQIRRFCNVQADGSVVNGALDDDGLPRVGMHLKPGDAIAAYFDPVTQKYGQEKYKKKEAGKVESVRVLGHNEITGITRIRVTVIHDRTPIVGDKFSSRHGQKGVLGVKWKYADMPFTGNGVTPDLIINPHAFPSRMTIGMLIESVAGKGATYNGKDVDATPFQWSDERRAVNIFGDELVKHGYNRAGSETLYSGINGQAMEVEIFIGVVHYQRLRHMVSDKYQVRAMGPIDQVTRQPIKGRKRGGGIRFGEMERDAMIAHGTMEIMRGRLCLDSDAETAAVCTKCGSLLGVVKNVGCLECGAKQASNVTIPTAFRVLSHELASMGVKLSAHVKPLVEKARDTAAELAAMPVVEAGAVEVE</sequence>
<dbReference type="GO" id="GO:0000428">
    <property type="term" value="C:DNA-directed RNA polymerase complex"/>
    <property type="evidence" value="ECO:0007669"/>
    <property type="project" value="UniProtKB-KW"/>
</dbReference>
<organism evidence="16 18">
    <name type="scientific">Kipferlia bialata</name>
    <dbReference type="NCBI Taxonomy" id="797122"/>
    <lineage>
        <taxon>Eukaryota</taxon>
        <taxon>Metamonada</taxon>
        <taxon>Carpediemonas-like organisms</taxon>
        <taxon>Kipferlia</taxon>
    </lineage>
</organism>
<dbReference type="InterPro" id="IPR007645">
    <property type="entry name" value="RNA_pol_Rpb2_3"/>
</dbReference>
<name>A0A9K3CSQ8_9EUKA</name>
<comment type="catalytic activity">
    <reaction evidence="9">
        <text>RNA(n) + a ribonucleoside 5'-triphosphate = RNA(n+1) + diphosphate</text>
        <dbReference type="Rhea" id="RHEA:21248"/>
        <dbReference type="Rhea" id="RHEA-COMP:14527"/>
        <dbReference type="Rhea" id="RHEA-COMP:17342"/>
        <dbReference type="ChEBI" id="CHEBI:33019"/>
        <dbReference type="ChEBI" id="CHEBI:61557"/>
        <dbReference type="ChEBI" id="CHEBI:140395"/>
        <dbReference type="EC" id="2.7.7.6"/>
    </reaction>
</comment>
<protein>
    <recommendedName>
        <fullName evidence="9">DNA-directed RNA polymerase subunit beta</fullName>
        <ecNumber evidence="9">2.7.7.6</ecNumber>
    </recommendedName>
</protein>
<evidence type="ECO:0000256" key="8">
    <source>
        <dbReference type="RuleBase" id="RU000434"/>
    </source>
</evidence>
<reference evidence="16 18" key="2">
    <citation type="journal article" date="2018" name="PLoS ONE">
        <title>The draft genome of Kipferlia bialata reveals reductive genome evolution in fornicate parasites.</title>
        <authorList>
            <person name="Tanifuji G."/>
            <person name="Takabayashi S."/>
            <person name="Kume K."/>
            <person name="Takagi M."/>
            <person name="Nakayama T."/>
            <person name="Kamikawa R."/>
            <person name="Inagaki Y."/>
            <person name="Hashimoto T."/>
        </authorList>
    </citation>
    <scope>NUCLEOTIDE SEQUENCE [LARGE SCALE GENOMIC DNA]</scope>
    <source>
        <strain evidence="16">NY0173</strain>
    </source>
</reference>
<dbReference type="GO" id="GO:0032549">
    <property type="term" value="F:ribonucleoside binding"/>
    <property type="evidence" value="ECO:0007669"/>
    <property type="project" value="InterPro"/>
</dbReference>
<dbReference type="InterPro" id="IPR037033">
    <property type="entry name" value="DNA-dir_RNAP_su2_hyb_sf"/>
</dbReference>
<dbReference type="InterPro" id="IPR037034">
    <property type="entry name" value="RNA_pol_Rpb2_2_sf"/>
</dbReference>
<dbReference type="PANTHER" id="PTHR20856">
    <property type="entry name" value="DNA-DIRECTED RNA POLYMERASE I SUBUNIT 2"/>
    <property type="match status" value="1"/>
</dbReference>
<feature type="region of interest" description="Disordered" evidence="10">
    <location>
        <begin position="1"/>
        <end position="21"/>
    </location>
</feature>
<dbReference type="OrthoDB" id="10248617at2759"/>
<dbReference type="InterPro" id="IPR009674">
    <property type="entry name" value="Rpa2_dom_4"/>
</dbReference>